<protein>
    <recommendedName>
        <fullName evidence="1">non-specific serine/threonine protein kinase</fullName>
        <ecNumber evidence="1">2.7.11.1</ecNumber>
    </recommendedName>
</protein>
<evidence type="ECO:0000256" key="1">
    <source>
        <dbReference type="ARBA" id="ARBA00012513"/>
    </source>
</evidence>
<dbReference type="Pfam" id="PF00069">
    <property type="entry name" value="Pkinase"/>
    <property type="match status" value="1"/>
</dbReference>
<evidence type="ECO:0000259" key="10">
    <source>
        <dbReference type="PROSITE" id="PS50011"/>
    </source>
</evidence>
<dbReference type="SUPFAM" id="SSF56112">
    <property type="entry name" value="Protein kinase-like (PK-like)"/>
    <property type="match status" value="1"/>
</dbReference>
<keyword evidence="5 11" id="KW-0418">Kinase</keyword>
<dbReference type="Proteomes" id="UP000799753">
    <property type="component" value="Unassembled WGS sequence"/>
</dbReference>
<proteinExistence type="predicted"/>
<feature type="domain" description="Protein kinase" evidence="10">
    <location>
        <begin position="20"/>
        <end position="253"/>
    </location>
</feature>
<name>A0A6A6SIX7_9PLEO</name>
<keyword evidence="3" id="KW-0808">Transferase</keyword>
<dbReference type="EC" id="2.7.11.1" evidence="1"/>
<dbReference type="AlphaFoldDB" id="A0A6A6SIX7"/>
<dbReference type="CDD" id="cd00180">
    <property type="entry name" value="PKc"/>
    <property type="match status" value="1"/>
</dbReference>
<dbReference type="PROSITE" id="PS50011">
    <property type="entry name" value="PROTEIN_KINASE_DOM"/>
    <property type="match status" value="1"/>
</dbReference>
<keyword evidence="12" id="KW-1185">Reference proteome</keyword>
<dbReference type="EMBL" id="MU006776">
    <property type="protein sequence ID" value="KAF2646174.1"/>
    <property type="molecule type" value="Genomic_DNA"/>
</dbReference>
<evidence type="ECO:0000256" key="2">
    <source>
        <dbReference type="ARBA" id="ARBA00022527"/>
    </source>
</evidence>
<evidence type="ECO:0000256" key="6">
    <source>
        <dbReference type="ARBA" id="ARBA00022840"/>
    </source>
</evidence>
<feature type="non-terminal residue" evidence="11">
    <location>
        <position position="1"/>
    </location>
</feature>
<evidence type="ECO:0000256" key="9">
    <source>
        <dbReference type="PROSITE-ProRule" id="PRU10141"/>
    </source>
</evidence>
<dbReference type="InterPro" id="IPR053235">
    <property type="entry name" value="Ser_Thr_kinase"/>
</dbReference>
<keyword evidence="2" id="KW-0723">Serine/threonine-protein kinase</keyword>
<keyword evidence="6 9" id="KW-0067">ATP-binding</keyword>
<dbReference type="InterPro" id="IPR000719">
    <property type="entry name" value="Prot_kinase_dom"/>
</dbReference>
<organism evidence="11 12">
    <name type="scientific">Massarina eburnea CBS 473.64</name>
    <dbReference type="NCBI Taxonomy" id="1395130"/>
    <lineage>
        <taxon>Eukaryota</taxon>
        <taxon>Fungi</taxon>
        <taxon>Dikarya</taxon>
        <taxon>Ascomycota</taxon>
        <taxon>Pezizomycotina</taxon>
        <taxon>Dothideomycetes</taxon>
        <taxon>Pleosporomycetidae</taxon>
        <taxon>Pleosporales</taxon>
        <taxon>Massarineae</taxon>
        <taxon>Massarinaceae</taxon>
        <taxon>Massarina</taxon>
    </lineage>
</organism>
<gene>
    <name evidence="11" type="ORF">P280DRAFT_371590</name>
</gene>
<dbReference type="InterPro" id="IPR011009">
    <property type="entry name" value="Kinase-like_dom_sf"/>
</dbReference>
<dbReference type="InterPro" id="IPR017441">
    <property type="entry name" value="Protein_kinase_ATP_BS"/>
</dbReference>
<dbReference type="GO" id="GO:0005737">
    <property type="term" value="C:cytoplasm"/>
    <property type="evidence" value="ECO:0007669"/>
    <property type="project" value="TreeGrafter"/>
</dbReference>
<evidence type="ECO:0000256" key="4">
    <source>
        <dbReference type="ARBA" id="ARBA00022741"/>
    </source>
</evidence>
<dbReference type="Gene3D" id="1.10.510.10">
    <property type="entry name" value="Transferase(Phosphotransferase) domain 1"/>
    <property type="match status" value="1"/>
</dbReference>
<dbReference type="GO" id="GO:0005524">
    <property type="term" value="F:ATP binding"/>
    <property type="evidence" value="ECO:0007669"/>
    <property type="project" value="UniProtKB-UniRule"/>
</dbReference>
<evidence type="ECO:0000313" key="11">
    <source>
        <dbReference type="EMBL" id="KAF2646174.1"/>
    </source>
</evidence>
<evidence type="ECO:0000256" key="8">
    <source>
        <dbReference type="ARBA" id="ARBA00048679"/>
    </source>
</evidence>
<comment type="catalytic activity">
    <reaction evidence="7">
        <text>L-threonyl-[protein] + ATP = O-phospho-L-threonyl-[protein] + ADP + H(+)</text>
        <dbReference type="Rhea" id="RHEA:46608"/>
        <dbReference type="Rhea" id="RHEA-COMP:11060"/>
        <dbReference type="Rhea" id="RHEA-COMP:11605"/>
        <dbReference type="ChEBI" id="CHEBI:15378"/>
        <dbReference type="ChEBI" id="CHEBI:30013"/>
        <dbReference type="ChEBI" id="CHEBI:30616"/>
        <dbReference type="ChEBI" id="CHEBI:61977"/>
        <dbReference type="ChEBI" id="CHEBI:456216"/>
        <dbReference type="EC" id="2.7.11.1"/>
    </reaction>
</comment>
<dbReference type="PROSITE" id="PS00107">
    <property type="entry name" value="PROTEIN_KINASE_ATP"/>
    <property type="match status" value="1"/>
</dbReference>
<keyword evidence="4 9" id="KW-0547">Nucleotide-binding</keyword>
<comment type="catalytic activity">
    <reaction evidence="8">
        <text>L-seryl-[protein] + ATP = O-phospho-L-seryl-[protein] + ADP + H(+)</text>
        <dbReference type="Rhea" id="RHEA:17989"/>
        <dbReference type="Rhea" id="RHEA-COMP:9863"/>
        <dbReference type="Rhea" id="RHEA-COMP:11604"/>
        <dbReference type="ChEBI" id="CHEBI:15378"/>
        <dbReference type="ChEBI" id="CHEBI:29999"/>
        <dbReference type="ChEBI" id="CHEBI:30616"/>
        <dbReference type="ChEBI" id="CHEBI:83421"/>
        <dbReference type="ChEBI" id="CHEBI:456216"/>
        <dbReference type="EC" id="2.7.11.1"/>
    </reaction>
</comment>
<dbReference type="OrthoDB" id="4062651at2759"/>
<dbReference type="PANTHER" id="PTHR24361">
    <property type="entry name" value="MITOGEN-ACTIVATED KINASE KINASE KINASE"/>
    <property type="match status" value="1"/>
</dbReference>
<evidence type="ECO:0000256" key="7">
    <source>
        <dbReference type="ARBA" id="ARBA00047899"/>
    </source>
</evidence>
<feature type="binding site" evidence="9">
    <location>
        <position position="49"/>
    </location>
    <ligand>
        <name>ATP</name>
        <dbReference type="ChEBI" id="CHEBI:30616"/>
    </ligand>
</feature>
<accession>A0A6A6SIX7</accession>
<evidence type="ECO:0000256" key="3">
    <source>
        <dbReference type="ARBA" id="ARBA00022679"/>
    </source>
</evidence>
<dbReference type="GO" id="GO:0004674">
    <property type="term" value="F:protein serine/threonine kinase activity"/>
    <property type="evidence" value="ECO:0007669"/>
    <property type="project" value="UniProtKB-KW"/>
</dbReference>
<dbReference type="PANTHER" id="PTHR24361:SF433">
    <property type="entry name" value="PROTEIN KINASE DOMAIN-CONTAINING PROTEIN"/>
    <property type="match status" value="1"/>
</dbReference>
<sequence>IIVIEEGRDYYLGPHDKLPLRPVRHLGYGGSGLVEEVEDTHTGAVYARKTIKFNEQHTFRNEKSILRSLPRHRHIVRMFATSASKRDFSLIIEPVADEGDLGGFLDHIRDEIEDSEVISRRQRIDQRKLEVLQRAFGCLTGGLAFIHRSKIRHKDVNPQKILVDRGMVLYTDFGYSLDSSKSSNSSTTAGKPQFWTRRYSAPEVLNHERRNSLSDVFSLGCVYIDMLSVMYPKLVLSQGLCFGEELDSLHALL</sequence>
<evidence type="ECO:0000256" key="5">
    <source>
        <dbReference type="ARBA" id="ARBA00022777"/>
    </source>
</evidence>
<feature type="non-terminal residue" evidence="11">
    <location>
        <position position="253"/>
    </location>
</feature>
<reference evidence="11" key="1">
    <citation type="journal article" date="2020" name="Stud. Mycol.">
        <title>101 Dothideomycetes genomes: a test case for predicting lifestyles and emergence of pathogens.</title>
        <authorList>
            <person name="Haridas S."/>
            <person name="Albert R."/>
            <person name="Binder M."/>
            <person name="Bloem J."/>
            <person name="Labutti K."/>
            <person name="Salamov A."/>
            <person name="Andreopoulos B."/>
            <person name="Baker S."/>
            <person name="Barry K."/>
            <person name="Bills G."/>
            <person name="Bluhm B."/>
            <person name="Cannon C."/>
            <person name="Castanera R."/>
            <person name="Culley D."/>
            <person name="Daum C."/>
            <person name="Ezra D."/>
            <person name="Gonzalez J."/>
            <person name="Henrissat B."/>
            <person name="Kuo A."/>
            <person name="Liang C."/>
            <person name="Lipzen A."/>
            <person name="Lutzoni F."/>
            <person name="Magnuson J."/>
            <person name="Mondo S."/>
            <person name="Nolan M."/>
            <person name="Ohm R."/>
            <person name="Pangilinan J."/>
            <person name="Park H.-J."/>
            <person name="Ramirez L."/>
            <person name="Alfaro M."/>
            <person name="Sun H."/>
            <person name="Tritt A."/>
            <person name="Yoshinaga Y."/>
            <person name="Zwiers L.-H."/>
            <person name="Turgeon B."/>
            <person name="Goodwin S."/>
            <person name="Spatafora J."/>
            <person name="Crous P."/>
            <person name="Grigoriev I."/>
        </authorList>
    </citation>
    <scope>NUCLEOTIDE SEQUENCE</scope>
    <source>
        <strain evidence="11">CBS 473.64</strain>
    </source>
</reference>
<evidence type="ECO:0000313" key="12">
    <source>
        <dbReference type="Proteomes" id="UP000799753"/>
    </source>
</evidence>